<dbReference type="GO" id="GO:0009922">
    <property type="term" value="F:fatty acid elongase activity"/>
    <property type="evidence" value="ECO:0007669"/>
    <property type="project" value="InterPro"/>
</dbReference>
<protein>
    <submittedName>
        <fullName evidence="12">Alcohol dehydrogenase AD5</fullName>
    </submittedName>
</protein>
<comment type="subcellular location">
    <subcellularLocation>
        <location evidence="1">Membrane</location>
        <topology evidence="1">Multi-pass membrane protein</topology>
    </subcellularLocation>
</comment>
<evidence type="ECO:0000259" key="11">
    <source>
        <dbReference type="Pfam" id="PF00248"/>
    </source>
</evidence>
<dbReference type="InterPro" id="IPR030457">
    <property type="entry name" value="ELO_CS"/>
</dbReference>
<keyword evidence="4 10" id="KW-0812">Transmembrane</keyword>
<dbReference type="SUPFAM" id="SSF51430">
    <property type="entry name" value="NAD(P)-linked oxidoreductase"/>
    <property type="match status" value="2"/>
</dbReference>
<comment type="caution">
    <text evidence="12">The sequence shown here is derived from an EMBL/GenBank/DDBJ whole genome shotgun (WGS) entry which is preliminary data.</text>
</comment>
<keyword evidence="9" id="KW-0275">Fatty acid biosynthesis</keyword>
<keyword evidence="7" id="KW-0443">Lipid metabolism</keyword>
<keyword evidence="5" id="KW-0276">Fatty acid metabolism</keyword>
<reference evidence="12 13" key="1">
    <citation type="journal article" date="2015" name="Genome Biol. Evol.">
        <title>The genome of winter moth (Operophtera brumata) provides a genomic perspective on sexual dimorphism and phenology.</title>
        <authorList>
            <person name="Derks M.F."/>
            <person name="Smit S."/>
            <person name="Salis L."/>
            <person name="Schijlen E."/>
            <person name="Bossers A."/>
            <person name="Mateman C."/>
            <person name="Pijl A.S."/>
            <person name="de Ridder D."/>
            <person name="Groenen M.A."/>
            <person name="Visser M.E."/>
            <person name="Megens H.J."/>
        </authorList>
    </citation>
    <scope>NUCLEOTIDE SEQUENCE [LARGE SCALE GENOMIC DNA]</scope>
    <source>
        <strain evidence="12">WM2013NL</strain>
        <tissue evidence="12">Head and thorax</tissue>
    </source>
</reference>
<feature type="domain" description="NADP-dependent oxidoreductase" evidence="11">
    <location>
        <begin position="111"/>
        <end position="288"/>
    </location>
</feature>
<organism evidence="12 13">
    <name type="scientific">Operophtera brumata</name>
    <name type="common">Winter moth</name>
    <name type="synonym">Phalaena brumata</name>
    <dbReference type="NCBI Taxonomy" id="104452"/>
    <lineage>
        <taxon>Eukaryota</taxon>
        <taxon>Metazoa</taxon>
        <taxon>Ecdysozoa</taxon>
        <taxon>Arthropoda</taxon>
        <taxon>Hexapoda</taxon>
        <taxon>Insecta</taxon>
        <taxon>Pterygota</taxon>
        <taxon>Neoptera</taxon>
        <taxon>Endopterygota</taxon>
        <taxon>Lepidoptera</taxon>
        <taxon>Glossata</taxon>
        <taxon>Ditrysia</taxon>
        <taxon>Geometroidea</taxon>
        <taxon>Geometridae</taxon>
        <taxon>Larentiinae</taxon>
        <taxon>Operophtera</taxon>
    </lineage>
</organism>
<evidence type="ECO:0000256" key="3">
    <source>
        <dbReference type="ARBA" id="ARBA00022679"/>
    </source>
</evidence>
<evidence type="ECO:0000256" key="8">
    <source>
        <dbReference type="ARBA" id="ARBA00023136"/>
    </source>
</evidence>
<evidence type="ECO:0000313" key="12">
    <source>
        <dbReference type="EMBL" id="KOB77198.1"/>
    </source>
</evidence>
<dbReference type="GO" id="GO:0016020">
    <property type="term" value="C:membrane"/>
    <property type="evidence" value="ECO:0007669"/>
    <property type="project" value="UniProtKB-SubCell"/>
</dbReference>
<evidence type="ECO:0000256" key="1">
    <source>
        <dbReference type="ARBA" id="ARBA00004141"/>
    </source>
</evidence>
<dbReference type="Proteomes" id="UP000037510">
    <property type="component" value="Unassembled WGS sequence"/>
</dbReference>
<sequence>MEEITCRELDSELGRSAEESDIEQGLSLTECRNVNSHEHFSLQYDMQSFPSKSPLERYRPFESSDEVLEKAVEEALAAGYRHFDTARAYENEAALGRALFPKMYLPNYVDEVLEKAVEEALAAGYRHFDTARAYENEAALGRALFPKMYLPNYVVVIRRGPREGRNRPESVQEYFDASFKDLGLDYIDLYLVHTPFAFEDVPGDLHPKNPDGTMKVDHSTDLLAVWKSILKLKETGRVRHVGVCNLNSEQLGRVSRVARPACLQVENHLLCQQPTLVEAARALGVPNISVWDFELSQKEMADLAALDRGENGRICDFSFFNYSRYLHYKLVCQPINDEPHGFEYACRVCYGYFVLKLMDLLDTVFFILRKKQSQVTFLHVYHHFGGHGTFLVTMNSFVHIIMYMYYLLTVWDESYKKSVWWKKYVTQIQICGYPREPAFILIPQNLFMVILFGDFYYRAYVKKPKKA</sequence>
<feature type="transmembrane region" description="Helical" evidence="10">
    <location>
        <begin position="350"/>
        <end position="368"/>
    </location>
</feature>
<evidence type="ECO:0000256" key="6">
    <source>
        <dbReference type="ARBA" id="ARBA00022989"/>
    </source>
</evidence>
<keyword evidence="13" id="KW-1185">Reference proteome</keyword>
<accession>A0A0L7LNU9</accession>
<dbReference type="STRING" id="104452.A0A0L7LNU9"/>
<dbReference type="InterPro" id="IPR020471">
    <property type="entry name" value="AKR"/>
</dbReference>
<dbReference type="Gene3D" id="3.20.20.100">
    <property type="entry name" value="NADP-dependent oxidoreductase domain"/>
    <property type="match status" value="2"/>
</dbReference>
<dbReference type="PROSITE" id="PS01188">
    <property type="entry name" value="ELO"/>
    <property type="match status" value="1"/>
</dbReference>
<dbReference type="InterPro" id="IPR002076">
    <property type="entry name" value="ELO_fam"/>
</dbReference>
<dbReference type="PANTHER" id="PTHR11732">
    <property type="entry name" value="ALDO/KETO REDUCTASE"/>
    <property type="match status" value="1"/>
</dbReference>
<dbReference type="GO" id="GO:0016491">
    <property type="term" value="F:oxidoreductase activity"/>
    <property type="evidence" value="ECO:0007669"/>
    <property type="project" value="InterPro"/>
</dbReference>
<dbReference type="InterPro" id="IPR023210">
    <property type="entry name" value="NADP_OxRdtase_dom"/>
</dbReference>
<gene>
    <name evidence="12" type="ORF">OBRU01_04480</name>
</gene>
<evidence type="ECO:0000256" key="2">
    <source>
        <dbReference type="ARBA" id="ARBA00022516"/>
    </source>
</evidence>
<feature type="transmembrane region" description="Helical" evidence="10">
    <location>
        <begin position="438"/>
        <end position="457"/>
    </location>
</feature>
<dbReference type="EMBL" id="JTDY01000432">
    <property type="protein sequence ID" value="KOB77198.1"/>
    <property type="molecule type" value="Genomic_DNA"/>
</dbReference>
<dbReference type="InterPro" id="IPR036812">
    <property type="entry name" value="NAD(P)_OxRdtase_dom_sf"/>
</dbReference>
<evidence type="ECO:0000256" key="10">
    <source>
        <dbReference type="SAM" id="Phobius"/>
    </source>
</evidence>
<keyword evidence="8 10" id="KW-0472">Membrane</keyword>
<keyword evidence="2" id="KW-0444">Lipid biosynthesis</keyword>
<evidence type="ECO:0000256" key="4">
    <source>
        <dbReference type="ARBA" id="ARBA00022692"/>
    </source>
</evidence>
<keyword evidence="3" id="KW-0808">Transferase</keyword>
<keyword evidence="6 10" id="KW-1133">Transmembrane helix</keyword>
<dbReference type="PROSITE" id="PS00798">
    <property type="entry name" value="ALDOKETO_REDUCTASE_1"/>
    <property type="match status" value="2"/>
</dbReference>
<feature type="domain" description="NADP-dependent oxidoreductase" evidence="11">
    <location>
        <begin position="64"/>
        <end position="101"/>
    </location>
</feature>
<dbReference type="GO" id="GO:0006633">
    <property type="term" value="P:fatty acid biosynthetic process"/>
    <property type="evidence" value="ECO:0007669"/>
    <property type="project" value="UniProtKB-KW"/>
</dbReference>
<feature type="transmembrane region" description="Helical" evidence="10">
    <location>
        <begin position="389"/>
        <end position="408"/>
    </location>
</feature>
<evidence type="ECO:0000256" key="9">
    <source>
        <dbReference type="ARBA" id="ARBA00023160"/>
    </source>
</evidence>
<dbReference type="InterPro" id="IPR018170">
    <property type="entry name" value="Aldo/ket_reductase_CS"/>
</dbReference>
<dbReference type="AlphaFoldDB" id="A0A0L7LNU9"/>
<dbReference type="Pfam" id="PF00248">
    <property type="entry name" value="Aldo_ket_red"/>
    <property type="match status" value="2"/>
</dbReference>
<evidence type="ECO:0000313" key="13">
    <source>
        <dbReference type="Proteomes" id="UP000037510"/>
    </source>
</evidence>
<name>A0A0L7LNU9_OPEBR</name>
<evidence type="ECO:0000256" key="5">
    <source>
        <dbReference type="ARBA" id="ARBA00022832"/>
    </source>
</evidence>
<proteinExistence type="predicted"/>
<evidence type="ECO:0000256" key="7">
    <source>
        <dbReference type="ARBA" id="ARBA00023098"/>
    </source>
</evidence>
<dbReference type="PRINTS" id="PR00069">
    <property type="entry name" value="ALDKETRDTASE"/>
</dbReference>
<dbReference type="Pfam" id="PF01151">
    <property type="entry name" value="ELO"/>
    <property type="match status" value="1"/>
</dbReference>